<feature type="region of interest" description="Disordered" evidence="1">
    <location>
        <begin position="165"/>
        <end position="190"/>
    </location>
</feature>
<dbReference type="InterPro" id="IPR010778">
    <property type="entry name" value="DUF1368"/>
</dbReference>
<feature type="compositionally biased region" description="Polar residues" evidence="1">
    <location>
        <begin position="174"/>
        <end position="190"/>
    </location>
</feature>
<proteinExistence type="predicted"/>
<dbReference type="EMBL" id="AF002711">
    <property type="protein sequence ID" value="AAB68807.1"/>
    <property type="molecule type" value="Genomic_DNA"/>
</dbReference>
<organism evidence="2">
    <name type="scientific">Pyropia pulchra</name>
    <dbReference type="NCBI Taxonomy" id="60925"/>
    <lineage>
        <taxon>Eukaryota</taxon>
        <taxon>Rhodophyta</taxon>
        <taxon>Bangiophyceae</taxon>
        <taxon>Bangiales</taxon>
        <taxon>Bangiaceae</taxon>
        <taxon>Pyropia</taxon>
    </lineage>
</organism>
<evidence type="ECO:0000313" key="2">
    <source>
        <dbReference type="EMBL" id="AAB68807.1"/>
    </source>
</evidence>
<dbReference type="Pfam" id="PF07112">
    <property type="entry name" value="DUF1368"/>
    <property type="match status" value="1"/>
</dbReference>
<geneLocation type="plasmid" evidence="2">
    <name>Pp6427</name>
</geneLocation>
<evidence type="ECO:0000256" key="1">
    <source>
        <dbReference type="SAM" id="MobiDB-lite"/>
    </source>
</evidence>
<accession>O24665</accession>
<name>O24665_9RHOD</name>
<reference evidence="2" key="1">
    <citation type="journal article" date="1997" name="Curr. Genet.">
        <title>Molecular characterization of two large DNA plasmids in the red alga Porphyra pulchra.</title>
        <authorList>
            <person name="Moon D.A."/>
            <person name="Goff L.J."/>
        </authorList>
    </citation>
    <scope>NUCLEOTIDE SEQUENCE</scope>
    <source>
        <plasmid evidence="2">Pp6427</plasmid>
    </source>
</reference>
<keyword evidence="2" id="KW-0614">Plasmid</keyword>
<sequence>MFASITKDYDFTPCNVDLYEKYFFTKAEAVTYSKETQFITHDSKVHSVVPDKIYSAEVDNKQFTGIEIEKVYQEVLSCIAIKSVNEFRYHELQVLEKKPSPSEADWQFLIFVIKFCPPDFKGHNQLLRRFLRERIRRPKLQIESYCKKTVSKVIISASAKNLIGVSRPKDKPQSPASDQTFPLTDSSRPEPITTTDFVKINTLMSDLFSLHQKKKQQLQKLHLNAGDTNFLTIYLSEQLSYDDLRTFLAVLMAFNQSNKVQQQASSNSIQRSEQYSLSISISLLVEYMKKSASTILRRKIIKSLMRLSRVNIEYEVYLKKGKHQKICGSSNLLNFEALLDAKLNTGSVRIVTSPFIWKTLTESYCNYSLINTDIFYSLSSSIEGLLYYYICMKVRPGNQEWTRFSINELVEQLVDIEVSSTYRGWKSRVRKSLIKLSTSPLVMSEMQLELNLETVNHSKVISGIKVRRKTRHIRDVRTTKLLSSE</sequence>
<dbReference type="AlphaFoldDB" id="O24665"/>
<protein>
    <submittedName>
        <fullName evidence="2">Uncharacterized protein</fullName>
    </submittedName>
</protein>